<dbReference type="GO" id="GO:0008360">
    <property type="term" value="P:regulation of cell shape"/>
    <property type="evidence" value="ECO:0007669"/>
    <property type="project" value="UniProtKB-UniRule"/>
</dbReference>
<accession>A0A062VGS8</accession>
<evidence type="ECO:0000313" key="3">
    <source>
        <dbReference type="EMBL" id="KCZ98694.1"/>
    </source>
</evidence>
<dbReference type="Proteomes" id="UP000027100">
    <property type="component" value="Unassembled WGS sequence"/>
</dbReference>
<dbReference type="PATRIC" id="fig|1280954.3.peg.1836"/>
<dbReference type="AlphaFoldDB" id="A0A062VGS8"/>
<dbReference type="PANTHER" id="PTHR38589:SF1">
    <property type="entry name" value="BLR0621 PROTEIN"/>
    <property type="match status" value="1"/>
</dbReference>
<keyword evidence="1" id="KW-0573">Peptidoglycan synthesis</keyword>
<dbReference type="eggNOG" id="COG3786">
    <property type="taxonomic scope" value="Bacteria"/>
</dbReference>
<evidence type="ECO:0000259" key="2">
    <source>
        <dbReference type="PROSITE" id="PS52029"/>
    </source>
</evidence>
<dbReference type="PROSITE" id="PS52029">
    <property type="entry name" value="LD_TPASE"/>
    <property type="match status" value="1"/>
</dbReference>
<dbReference type="EMBL" id="ARYM01000009">
    <property type="protein sequence ID" value="KCZ98694.1"/>
    <property type="molecule type" value="Genomic_DNA"/>
</dbReference>
<feature type="active site" description="Proton donor/acceptor" evidence="1">
    <location>
        <position position="131"/>
    </location>
</feature>
<dbReference type="PANTHER" id="PTHR38589">
    <property type="entry name" value="BLR0621 PROTEIN"/>
    <property type="match status" value="1"/>
</dbReference>
<dbReference type="GO" id="GO:0009252">
    <property type="term" value="P:peptidoglycan biosynthetic process"/>
    <property type="evidence" value="ECO:0007669"/>
    <property type="project" value="UniProtKB-KW"/>
</dbReference>
<dbReference type="GO" id="GO:0071555">
    <property type="term" value="P:cell wall organization"/>
    <property type="evidence" value="ECO:0007669"/>
    <property type="project" value="UniProtKB-UniRule"/>
</dbReference>
<keyword evidence="1" id="KW-0133">Cell shape</keyword>
<proteinExistence type="predicted"/>
<dbReference type="GO" id="GO:0016740">
    <property type="term" value="F:transferase activity"/>
    <property type="evidence" value="ECO:0007669"/>
    <property type="project" value="InterPro"/>
</dbReference>
<dbReference type="InterPro" id="IPR005490">
    <property type="entry name" value="LD_TPept_cat_dom"/>
</dbReference>
<comment type="pathway">
    <text evidence="1">Cell wall biogenesis; peptidoglycan biosynthesis.</text>
</comment>
<keyword evidence="4" id="KW-1185">Reference proteome</keyword>
<dbReference type="STRING" id="1280954.HPO_09068"/>
<feature type="domain" description="L,D-TPase catalytic" evidence="2">
    <location>
        <begin position="1"/>
        <end position="167"/>
    </location>
</feature>
<comment type="caution">
    <text evidence="3">The sequence shown here is derived from an EMBL/GenBank/DDBJ whole genome shotgun (WGS) entry which is preliminary data.</text>
</comment>
<dbReference type="RefSeq" id="WP_035597383.1">
    <property type="nucleotide sequence ID" value="NZ_ARYM01000009.1"/>
</dbReference>
<organism evidence="3 4">
    <name type="scientific">Hyphomonas polymorpha PS728</name>
    <dbReference type="NCBI Taxonomy" id="1280954"/>
    <lineage>
        <taxon>Bacteria</taxon>
        <taxon>Pseudomonadati</taxon>
        <taxon>Pseudomonadota</taxon>
        <taxon>Alphaproteobacteria</taxon>
        <taxon>Hyphomonadales</taxon>
        <taxon>Hyphomonadaceae</taxon>
        <taxon>Hyphomonas</taxon>
    </lineage>
</organism>
<keyword evidence="1" id="KW-0961">Cell wall biogenesis/degradation</keyword>
<gene>
    <name evidence="3" type="ORF">HPO_09068</name>
</gene>
<evidence type="ECO:0000313" key="4">
    <source>
        <dbReference type="Proteomes" id="UP000027100"/>
    </source>
</evidence>
<evidence type="ECO:0000256" key="1">
    <source>
        <dbReference type="PROSITE-ProRule" id="PRU01373"/>
    </source>
</evidence>
<feature type="active site" description="Nucleophile" evidence="1">
    <location>
        <position position="143"/>
    </location>
</feature>
<dbReference type="Pfam" id="PF03734">
    <property type="entry name" value="YkuD"/>
    <property type="match status" value="1"/>
</dbReference>
<dbReference type="OrthoDB" id="9804204at2"/>
<reference evidence="3 4" key="1">
    <citation type="journal article" date="2014" name="Antonie Van Leeuwenhoek">
        <title>Hyphomonas beringensis sp. nov. and Hyphomonas chukchiensis sp. nov., isolated from surface seawater of the Bering Sea and Chukchi Sea.</title>
        <authorList>
            <person name="Li C."/>
            <person name="Lai Q."/>
            <person name="Li G."/>
            <person name="Dong C."/>
            <person name="Wang J."/>
            <person name="Liao Y."/>
            <person name="Shao Z."/>
        </authorList>
    </citation>
    <scope>NUCLEOTIDE SEQUENCE [LARGE SCALE GENOMIC DNA]</scope>
    <source>
        <strain evidence="3 4">PS728</strain>
    </source>
</reference>
<sequence>MTHFIAFSEGRLEGGGLSLRCALGKGGVIRAPEKREGDGASPAGVWPVRRVWYRPDKGPAPETGIPAIALRPSDGWCDAPGDVRYNQWVPLPYPARHERLWREDGLYDLIVELGYNDDPAMPGRGSAIFLHVARPGYAPTEGCVALAEADLREVLKRLQGASTLEIRA</sequence>
<protein>
    <recommendedName>
        <fullName evidence="2">L,D-TPase catalytic domain-containing protein</fullName>
    </recommendedName>
</protein>
<name>A0A062VGS8_9PROT</name>